<keyword evidence="3" id="KW-1185">Reference proteome</keyword>
<dbReference type="EMBL" id="CP012357">
    <property type="protein sequence ID" value="AKX33895.1"/>
    <property type="molecule type" value="Genomic_DNA"/>
</dbReference>
<evidence type="ECO:0000313" key="3">
    <source>
        <dbReference type="Proteomes" id="UP000067476"/>
    </source>
</evidence>
<reference evidence="2 3" key="1">
    <citation type="journal article" date="2015" name="Genome Announc.">
        <title>Complete Genome Sequence of Spiroplasma litorale TN-1T (DSM 21781), a Bacterium Isolated from a Green-Eyed Horsefly (Tabanus nigrovittatus).</title>
        <authorList>
            <person name="Lo W.S."/>
            <person name="Lai Y.C."/>
            <person name="Lien Y.W."/>
            <person name="Wang T.H."/>
            <person name="Kuo C.H."/>
        </authorList>
    </citation>
    <scope>NUCLEOTIDE SEQUENCE [LARGE SCALE GENOMIC DNA]</scope>
    <source>
        <strain evidence="2 3">TN-1</strain>
    </source>
</reference>
<keyword evidence="1" id="KW-1133">Transmembrane helix</keyword>
<accession>A0A0K1W0Q0</accession>
<protein>
    <submittedName>
        <fullName evidence="2">Uncharacterized protein</fullName>
    </submittedName>
</protein>
<dbReference type="AlphaFoldDB" id="A0A0K1W0Q0"/>
<dbReference type="Proteomes" id="UP000067476">
    <property type="component" value="Chromosome"/>
</dbReference>
<dbReference type="PATRIC" id="fig|216942.3.peg.239"/>
<organism evidence="2 3">
    <name type="scientific">Spiroplasma litorale</name>
    <dbReference type="NCBI Taxonomy" id="216942"/>
    <lineage>
        <taxon>Bacteria</taxon>
        <taxon>Bacillati</taxon>
        <taxon>Mycoplasmatota</taxon>
        <taxon>Mollicutes</taxon>
        <taxon>Entomoplasmatales</taxon>
        <taxon>Spiroplasmataceae</taxon>
        <taxon>Spiroplasma</taxon>
    </lineage>
</organism>
<sequence>MILNVSTNKYLRKKLIFIFFVFIRFLIFNNYFFLFFNIFMSYLINSNFFS</sequence>
<proteinExistence type="predicted"/>
<name>A0A0K1W0Q0_9MOLU</name>
<evidence type="ECO:0000256" key="1">
    <source>
        <dbReference type="SAM" id="Phobius"/>
    </source>
</evidence>
<keyword evidence="1" id="KW-0812">Transmembrane</keyword>
<keyword evidence="1" id="KW-0472">Membrane</keyword>
<evidence type="ECO:0000313" key="2">
    <source>
        <dbReference type="EMBL" id="AKX33895.1"/>
    </source>
</evidence>
<gene>
    <name evidence="2" type="ORF">SLITO_v1c02380</name>
</gene>
<dbReference type="KEGG" id="sll:SLITO_v1c02380"/>
<feature type="transmembrane region" description="Helical" evidence="1">
    <location>
        <begin position="15"/>
        <end position="44"/>
    </location>
</feature>